<dbReference type="EMBL" id="FOSD01000006">
    <property type="protein sequence ID" value="SFK31176.1"/>
    <property type="molecule type" value="Genomic_DNA"/>
</dbReference>
<sequence>MTTLKILAAGSLRAVWPDLVAAFSALSGLKVTTDFAPAGLLRQRIEAGEPCDFFASANKQHPEALLQSGRASEVGLFAANTLCLTVKRDIVTQNDDWLSLLCRDDLRLATSTPLSDPSGDYTWQLFDNIEQRHPGLGMMLKTKARALVGGPDSLVVPAGELAAQWLIEQQHADMFIGYASYAPRLRRCPQLQVISIPAPFNVQAEYGWACCSAAAQPFAAFISSAAAQTILQQHGFIPFTDR</sequence>
<evidence type="ECO:0000313" key="2">
    <source>
        <dbReference type="Proteomes" id="UP000198841"/>
    </source>
</evidence>
<dbReference type="SUPFAM" id="SSF53850">
    <property type="entry name" value="Periplasmic binding protein-like II"/>
    <property type="match status" value="1"/>
</dbReference>
<name>A0A1I3YJ13_9GAMM</name>
<proteinExistence type="predicted"/>
<dbReference type="Pfam" id="PF13531">
    <property type="entry name" value="SBP_bac_11"/>
    <property type="match status" value="1"/>
</dbReference>
<organism evidence="1 2">
    <name type="scientific">Candidatus Pantoea symbiotica</name>
    <dbReference type="NCBI Taxonomy" id="1884370"/>
    <lineage>
        <taxon>Bacteria</taxon>
        <taxon>Pseudomonadati</taxon>
        <taxon>Pseudomonadota</taxon>
        <taxon>Gammaproteobacteria</taxon>
        <taxon>Enterobacterales</taxon>
        <taxon>Erwiniaceae</taxon>
        <taxon>Pantoea</taxon>
    </lineage>
</organism>
<dbReference type="PANTHER" id="PTHR30632:SF0">
    <property type="entry name" value="SULFATE-BINDING PROTEIN"/>
    <property type="match status" value="1"/>
</dbReference>
<keyword evidence="2" id="KW-1185">Reference proteome</keyword>
<dbReference type="PANTHER" id="PTHR30632">
    <property type="entry name" value="MOLYBDATE-BINDING PERIPLASMIC PROTEIN"/>
    <property type="match status" value="1"/>
</dbReference>
<accession>A0A1I3YJ13</accession>
<dbReference type="NCBIfam" id="NF002918">
    <property type="entry name" value="PRK03537.1-4"/>
    <property type="match status" value="1"/>
</dbReference>
<dbReference type="Proteomes" id="UP000198841">
    <property type="component" value="Unassembled WGS sequence"/>
</dbReference>
<evidence type="ECO:0000313" key="1">
    <source>
        <dbReference type="EMBL" id="SFK31176.1"/>
    </source>
</evidence>
<protein>
    <submittedName>
        <fullName evidence="1">Molybdate transport system substrate-binding protein</fullName>
    </submittedName>
</protein>
<dbReference type="Gene3D" id="3.40.190.10">
    <property type="entry name" value="Periplasmic binding protein-like II"/>
    <property type="match status" value="2"/>
</dbReference>
<gene>
    <name evidence="1" type="ORF">SAMN05518863_10671</name>
</gene>
<dbReference type="RefSeq" id="WP_008106920.1">
    <property type="nucleotide sequence ID" value="NZ_FOSD01000006.1"/>
</dbReference>
<dbReference type="InterPro" id="IPR050682">
    <property type="entry name" value="ModA/WtpA"/>
</dbReference>
<reference evidence="1 2" key="1">
    <citation type="submission" date="2016-10" db="EMBL/GenBank/DDBJ databases">
        <authorList>
            <person name="Varghese N."/>
            <person name="Submissions S."/>
        </authorList>
    </citation>
    <scope>NUCLEOTIDE SEQUENCE [LARGE SCALE GENOMIC DNA]</scope>
    <source>
        <strain evidence="1 2">YR512</strain>
    </source>
</reference>
<comment type="caution">
    <text evidence="1">The sequence shown here is derived from an EMBL/GenBank/DDBJ whole genome shotgun (WGS) entry which is preliminary data.</text>
</comment>